<gene>
    <name evidence="2" type="ORF">E5352_00895</name>
</gene>
<dbReference type="EMBL" id="SRYW01000001">
    <property type="protein sequence ID" value="TGY37150.1"/>
    <property type="molecule type" value="Genomic_DNA"/>
</dbReference>
<dbReference type="InterPro" id="IPR058087">
    <property type="entry name" value="XAC2610_dom"/>
</dbReference>
<sequence length="286" mass="30983">MNHWDGWPLALLLALAAPGAHAQAAGQDTLRAEVAAGVWLQAEVEEGGDITVALAPSGTRQRLPGAPDVDGQSRLSAEDVDFDGWPELVARASVGMVNEAVAVYRYDPRQKAMQALAPTPHDDAQCGGLMGLTVDAPNRTLSSSCRSGAVWYVDLYRYDGPRLHLYRALRFIHGSDAFEQVLFVRQTADTGPFAVWSTYDAQGAVVETAIADGLVTPASTGRLSPFSGTVVPARLPLHARPGEGRTSRYLLRDDRVELLDERDGWVKVRYHNPTRGDVLGWVNAMP</sequence>
<accession>A0A4V3RJT6</accession>
<proteinExistence type="predicted"/>
<dbReference type="Proteomes" id="UP000306631">
    <property type="component" value="Unassembled WGS sequence"/>
</dbReference>
<protein>
    <submittedName>
        <fullName evidence="2">SH3 domain-containing protein</fullName>
    </submittedName>
</protein>
<evidence type="ECO:0000313" key="2">
    <source>
        <dbReference type="EMBL" id="TGY37150.1"/>
    </source>
</evidence>
<organism evidence="2 3">
    <name type="scientific">Stenotrophomonas maltophilia</name>
    <name type="common">Pseudomonas maltophilia</name>
    <name type="synonym">Xanthomonas maltophilia</name>
    <dbReference type="NCBI Taxonomy" id="40324"/>
    <lineage>
        <taxon>Bacteria</taxon>
        <taxon>Pseudomonadati</taxon>
        <taxon>Pseudomonadota</taxon>
        <taxon>Gammaproteobacteria</taxon>
        <taxon>Lysobacterales</taxon>
        <taxon>Lysobacteraceae</taxon>
        <taxon>Stenotrophomonas</taxon>
        <taxon>Stenotrophomonas maltophilia group</taxon>
    </lineage>
</organism>
<dbReference type="RefSeq" id="WP_136003019.1">
    <property type="nucleotide sequence ID" value="NZ_SRYW01000001.1"/>
</dbReference>
<evidence type="ECO:0000313" key="3">
    <source>
        <dbReference type="Proteomes" id="UP000306631"/>
    </source>
</evidence>
<dbReference type="OrthoDB" id="8431028at2"/>
<feature type="chain" id="PRO_5020741823" evidence="1">
    <location>
        <begin position="23"/>
        <end position="286"/>
    </location>
</feature>
<comment type="caution">
    <text evidence="2">The sequence shown here is derived from an EMBL/GenBank/DDBJ whole genome shotgun (WGS) entry which is preliminary data.</text>
</comment>
<reference evidence="2 3" key="1">
    <citation type="submission" date="2019-04" db="EMBL/GenBank/DDBJ databases">
        <title>Microbes associate with the intestines of laboratory mice.</title>
        <authorList>
            <person name="Navarre W."/>
            <person name="Wong E."/>
            <person name="Huang K."/>
            <person name="Tropini C."/>
            <person name="Ng K."/>
            <person name="Yu B."/>
        </authorList>
    </citation>
    <scope>NUCLEOTIDE SEQUENCE [LARGE SCALE GENOMIC DNA]</scope>
    <source>
        <strain evidence="2 3">NM62_B4-13</strain>
    </source>
</reference>
<evidence type="ECO:0000256" key="1">
    <source>
        <dbReference type="SAM" id="SignalP"/>
    </source>
</evidence>
<keyword evidence="1" id="KW-0732">Signal</keyword>
<dbReference type="NCBIfam" id="NF047539">
    <property type="entry name" value="XAC2610_fam"/>
    <property type="match status" value="1"/>
</dbReference>
<dbReference type="AlphaFoldDB" id="A0A4V3RJT6"/>
<feature type="signal peptide" evidence="1">
    <location>
        <begin position="1"/>
        <end position="22"/>
    </location>
</feature>
<name>A0A4V3RJT6_STEMA</name>